<name>A0ABR6NI39_9SPHN</name>
<dbReference type="Gene3D" id="1.25.40.10">
    <property type="entry name" value="Tetratricopeptide repeat domain"/>
    <property type="match status" value="1"/>
</dbReference>
<feature type="chain" id="PRO_5045799329" evidence="1">
    <location>
        <begin position="24"/>
        <end position="231"/>
    </location>
</feature>
<keyword evidence="1" id="KW-0732">Signal</keyword>
<dbReference type="SUPFAM" id="SSF48452">
    <property type="entry name" value="TPR-like"/>
    <property type="match status" value="1"/>
</dbReference>
<dbReference type="InterPro" id="IPR011990">
    <property type="entry name" value="TPR-like_helical_dom_sf"/>
</dbReference>
<reference evidence="2 3" key="1">
    <citation type="submission" date="2020-08" db="EMBL/GenBank/DDBJ databases">
        <title>Exploring microbial biodiversity for novel pathways involved in the catabolism of aromatic compounds derived from lignin.</title>
        <authorList>
            <person name="Elkins J."/>
        </authorList>
    </citation>
    <scope>NUCLEOTIDE SEQUENCE [LARGE SCALE GENOMIC DNA]</scope>
    <source>
        <strain evidence="2 3">B1D3A</strain>
    </source>
</reference>
<evidence type="ECO:0000313" key="2">
    <source>
        <dbReference type="EMBL" id="MBB5986952.1"/>
    </source>
</evidence>
<accession>A0ABR6NI39</accession>
<dbReference type="EMBL" id="JACHKA010000001">
    <property type="protein sequence ID" value="MBB5986952.1"/>
    <property type="molecule type" value="Genomic_DNA"/>
</dbReference>
<comment type="caution">
    <text evidence="2">The sequence shown here is derived from an EMBL/GenBank/DDBJ whole genome shotgun (WGS) entry which is preliminary data.</text>
</comment>
<proteinExistence type="predicted"/>
<dbReference type="Proteomes" id="UP001138540">
    <property type="component" value="Unassembled WGS sequence"/>
</dbReference>
<organism evidence="2 3">
    <name type="scientific">Sphingobium lignivorans</name>
    <dbReference type="NCBI Taxonomy" id="2735886"/>
    <lineage>
        <taxon>Bacteria</taxon>
        <taxon>Pseudomonadati</taxon>
        <taxon>Pseudomonadota</taxon>
        <taxon>Alphaproteobacteria</taxon>
        <taxon>Sphingomonadales</taxon>
        <taxon>Sphingomonadaceae</taxon>
        <taxon>Sphingobium</taxon>
    </lineage>
</organism>
<dbReference type="RefSeq" id="WP_184155068.1">
    <property type="nucleotide sequence ID" value="NZ_JACHKA010000001.1"/>
</dbReference>
<gene>
    <name evidence="2" type="ORF">HNP60_002926</name>
</gene>
<sequence length="231" mass="23543">MNRALLTAFVLTLAVPAAAPAIAQETLSPEQVTAFNAAVADFNAGQKAQQAGDHAGALAKYEAALPAIRAAVAAQPDNIDYVSFLANALYLTGAANAGAQKMDAVAPLYEESLPLWRKVVAAKPADAQSKMILSSLLIQVANAKLGQQDKAGALTYYNEALPIARQAVATAPNPQNRNLLLGGLIGASQASDDPAIKEEAATLSKAMLADGSVDAANKPAAEILGAASPAT</sequence>
<protein>
    <submittedName>
        <fullName evidence="2">Tetratricopeptide (TPR) repeat protein</fullName>
    </submittedName>
</protein>
<feature type="signal peptide" evidence="1">
    <location>
        <begin position="1"/>
        <end position="23"/>
    </location>
</feature>
<evidence type="ECO:0000313" key="3">
    <source>
        <dbReference type="Proteomes" id="UP001138540"/>
    </source>
</evidence>
<keyword evidence="3" id="KW-1185">Reference proteome</keyword>
<evidence type="ECO:0000256" key="1">
    <source>
        <dbReference type="SAM" id="SignalP"/>
    </source>
</evidence>